<dbReference type="GO" id="GO:0005743">
    <property type="term" value="C:mitochondrial inner membrane"/>
    <property type="evidence" value="ECO:0007669"/>
    <property type="project" value="UniProtKB-SubCell"/>
</dbReference>
<proteinExistence type="inferred from homology"/>
<dbReference type="Pfam" id="PF08740">
    <property type="entry name" value="BCS1_N"/>
    <property type="match status" value="1"/>
</dbReference>
<dbReference type="InterPro" id="IPR027417">
    <property type="entry name" value="P-loop_NTPase"/>
</dbReference>
<keyword evidence="4" id="KW-0812">Transmembrane</keyword>
<reference evidence="18" key="1">
    <citation type="journal article" date="2016" name="Sci. Rep.">
        <title>Molecular characterization of firefly nuptial gifts: a multi-omics approach sheds light on postcopulatory sexual selection.</title>
        <authorList>
            <person name="Al-Wathiqui N."/>
            <person name="Fallon T.R."/>
            <person name="South A."/>
            <person name="Weng J.K."/>
            <person name="Lewis S.M."/>
        </authorList>
    </citation>
    <scope>NUCLEOTIDE SEQUENCE</scope>
</reference>
<evidence type="ECO:0000256" key="3">
    <source>
        <dbReference type="ARBA" id="ARBA00016942"/>
    </source>
</evidence>
<dbReference type="PANTHER" id="PTHR23070">
    <property type="entry name" value="BCS1 AAA-TYPE ATPASE"/>
    <property type="match status" value="1"/>
</dbReference>
<evidence type="ECO:0000256" key="12">
    <source>
        <dbReference type="ARBA" id="ARBA00032816"/>
    </source>
</evidence>
<keyword evidence="9" id="KW-1133">Transmembrane helix</keyword>
<evidence type="ECO:0000313" key="18">
    <source>
        <dbReference type="EMBL" id="JAV58269.1"/>
    </source>
</evidence>
<evidence type="ECO:0000256" key="7">
    <source>
        <dbReference type="ARBA" id="ARBA00022801"/>
    </source>
</evidence>
<evidence type="ECO:0000256" key="1">
    <source>
        <dbReference type="ARBA" id="ARBA00004434"/>
    </source>
</evidence>
<feature type="domain" description="BCS1 N-terminal" evidence="17">
    <location>
        <begin position="67"/>
        <end position="269"/>
    </location>
</feature>
<dbReference type="GO" id="GO:0005524">
    <property type="term" value="F:ATP binding"/>
    <property type="evidence" value="ECO:0007669"/>
    <property type="project" value="UniProtKB-KW"/>
</dbReference>
<comment type="subcellular location">
    <subcellularLocation>
        <location evidence="1">Mitochondrion inner membrane</location>
        <topology evidence="1">Single-pass membrane protein</topology>
    </subcellularLocation>
</comment>
<evidence type="ECO:0000256" key="13">
    <source>
        <dbReference type="ARBA" id="ARBA00048778"/>
    </source>
</evidence>
<feature type="compositionally biased region" description="Acidic residues" evidence="15">
    <location>
        <begin position="145"/>
        <end position="154"/>
    </location>
</feature>
<evidence type="ECO:0000259" key="16">
    <source>
        <dbReference type="SMART" id="SM00382"/>
    </source>
</evidence>
<keyword evidence="5 14" id="KW-0547">Nucleotide-binding</keyword>
<dbReference type="InterPro" id="IPR050747">
    <property type="entry name" value="Mitochondrial_chaperone_BCS1"/>
</dbReference>
<keyword evidence="8 14" id="KW-0067">ATP-binding</keyword>
<comment type="catalytic activity">
    <reaction evidence="13">
        <text>ATP + H2O = ADP + phosphate + H(+)</text>
        <dbReference type="Rhea" id="RHEA:13065"/>
        <dbReference type="ChEBI" id="CHEBI:15377"/>
        <dbReference type="ChEBI" id="CHEBI:15378"/>
        <dbReference type="ChEBI" id="CHEBI:30616"/>
        <dbReference type="ChEBI" id="CHEBI:43474"/>
        <dbReference type="ChEBI" id="CHEBI:456216"/>
    </reaction>
    <physiologicalReaction direction="left-to-right" evidence="13">
        <dbReference type="Rhea" id="RHEA:13066"/>
    </physiologicalReaction>
</comment>
<dbReference type="InterPro" id="IPR057495">
    <property type="entry name" value="AAA_lid_BCS1"/>
</dbReference>
<keyword evidence="11" id="KW-0472">Membrane</keyword>
<sequence length="633" mass="71090">MDFFHQVKQALEAGQEAEPSPTTNGTGIPGAPSPQFALLNYLFPGYSMLMSAAHAYVGVDFSSYVPVLLGVIAASVAWNYVKEEFWGFFEDYFMSSVTIRTDDEIYNMVMLWLSKQKFSHNSRHFVANTNINSRNRFMCSYNTSDSEDEDDEAADSPVNTTTGLSNDLKQALHYTPSVGTHFFWYKLRPLTFERVQNREQILGMTASEKEELRISCWGRNPSILKELLLEARQLHMKKDDRKTVIYRANLAEIYWQRCMSRLNRPFSTVILNENVKQDLIDDAADYLNPITRRWYANRGIPYRRGYLLHGPPGTGKSSLSLALAGYFRMKIYIVSLSSAAATEENLTSLFHELPTRCVVLLEDIDSAGLTHTREDSAAAPAVPGQVPSQVIASANGAKAATPVPVPPGRVSLSGLLNILDGVASQEGRILIMTTNHIEKLDKALIRPGRIDMVIPFGLADSLMTASIFRSIYAPYESEIAAKVNAKDKDSDSEARRARLVKKHAQISKRVDEQARQFGKKIPELEFSPAEIQGLLLKHKHDPEGALTALDMWVEQMRREKEKAKESEKKRQEEQKRRQEEKNVIENTKDKTGQEGKETDSSEGEKTKLDKDSLTPVKSDSPKKSASDSGYETT</sequence>
<evidence type="ECO:0000256" key="8">
    <source>
        <dbReference type="ARBA" id="ARBA00022840"/>
    </source>
</evidence>
<evidence type="ECO:0000256" key="6">
    <source>
        <dbReference type="ARBA" id="ARBA00022792"/>
    </source>
</evidence>
<dbReference type="InterPro" id="IPR003593">
    <property type="entry name" value="AAA+_ATPase"/>
</dbReference>
<comment type="similarity">
    <text evidence="2">Belongs to the AAA ATPase family. BCS1 subfamily.</text>
</comment>
<dbReference type="InterPro" id="IPR003959">
    <property type="entry name" value="ATPase_AAA_core"/>
</dbReference>
<dbReference type="SUPFAM" id="SSF52540">
    <property type="entry name" value="P-loop containing nucleoside triphosphate hydrolases"/>
    <property type="match status" value="1"/>
</dbReference>
<keyword evidence="10" id="KW-0496">Mitochondrion</keyword>
<dbReference type="GO" id="GO:0016887">
    <property type="term" value="F:ATP hydrolysis activity"/>
    <property type="evidence" value="ECO:0007669"/>
    <property type="project" value="InterPro"/>
</dbReference>
<dbReference type="SMART" id="SM00382">
    <property type="entry name" value="AAA"/>
    <property type="match status" value="1"/>
</dbReference>
<evidence type="ECO:0000256" key="11">
    <source>
        <dbReference type="ARBA" id="ARBA00023136"/>
    </source>
</evidence>
<evidence type="ECO:0000256" key="10">
    <source>
        <dbReference type="ARBA" id="ARBA00023128"/>
    </source>
</evidence>
<dbReference type="Pfam" id="PF25426">
    <property type="entry name" value="AAA_lid_BCS1"/>
    <property type="match status" value="1"/>
</dbReference>
<dbReference type="Gene3D" id="3.40.50.300">
    <property type="entry name" value="P-loop containing nucleotide triphosphate hydrolases"/>
    <property type="match status" value="1"/>
</dbReference>
<evidence type="ECO:0000259" key="17">
    <source>
        <dbReference type="SMART" id="SM01024"/>
    </source>
</evidence>
<feature type="compositionally biased region" description="Basic and acidic residues" evidence="15">
    <location>
        <begin position="560"/>
        <end position="612"/>
    </location>
</feature>
<feature type="domain" description="AAA+ ATPase" evidence="16">
    <location>
        <begin position="302"/>
        <end position="460"/>
    </location>
</feature>
<feature type="region of interest" description="Disordered" evidence="15">
    <location>
        <begin position="560"/>
        <end position="633"/>
    </location>
</feature>
<dbReference type="SMART" id="SM01024">
    <property type="entry name" value="BCS1_N"/>
    <property type="match status" value="1"/>
</dbReference>
<evidence type="ECO:0000256" key="2">
    <source>
        <dbReference type="ARBA" id="ARBA00007448"/>
    </source>
</evidence>
<evidence type="ECO:0000256" key="5">
    <source>
        <dbReference type="ARBA" id="ARBA00022741"/>
    </source>
</evidence>
<dbReference type="Pfam" id="PF00004">
    <property type="entry name" value="AAA"/>
    <property type="match status" value="1"/>
</dbReference>
<evidence type="ECO:0000256" key="14">
    <source>
        <dbReference type="RuleBase" id="RU003651"/>
    </source>
</evidence>
<organism evidence="18">
    <name type="scientific">Photinus pyralis</name>
    <name type="common">Common eastern firefly</name>
    <name type="synonym">Lampyris pyralis</name>
    <dbReference type="NCBI Taxonomy" id="7054"/>
    <lineage>
        <taxon>Eukaryota</taxon>
        <taxon>Metazoa</taxon>
        <taxon>Ecdysozoa</taxon>
        <taxon>Arthropoda</taxon>
        <taxon>Hexapoda</taxon>
        <taxon>Insecta</taxon>
        <taxon>Pterygota</taxon>
        <taxon>Neoptera</taxon>
        <taxon>Endopterygota</taxon>
        <taxon>Coleoptera</taxon>
        <taxon>Polyphaga</taxon>
        <taxon>Elateriformia</taxon>
        <taxon>Elateroidea</taxon>
        <taxon>Lampyridae</taxon>
        <taxon>Lampyrinae</taxon>
        <taxon>Photinus</taxon>
    </lineage>
</organism>
<feature type="region of interest" description="Disordered" evidence="15">
    <location>
        <begin position="143"/>
        <end position="162"/>
    </location>
</feature>
<evidence type="ECO:0000256" key="4">
    <source>
        <dbReference type="ARBA" id="ARBA00022692"/>
    </source>
</evidence>
<keyword evidence="6" id="KW-0999">Mitochondrion inner membrane</keyword>
<protein>
    <recommendedName>
        <fullName evidence="3">Mitochondrial chaperone BCS1</fullName>
    </recommendedName>
    <alternativeName>
        <fullName evidence="12">BCS1-like protein</fullName>
    </alternativeName>
</protein>
<accession>A0A1Y1K9W9</accession>
<keyword evidence="7" id="KW-0378">Hydrolase</keyword>
<evidence type="ECO:0000256" key="9">
    <source>
        <dbReference type="ARBA" id="ARBA00022989"/>
    </source>
</evidence>
<dbReference type="AlphaFoldDB" id="A0A1Y1K9W9"/>
<name>A0A1Y1K9W9_PHOPY</name>
<dbReference type="InterPro" id="IPR003960">
    <property type="entry name" value="ATPase_AAA_CS"/>
</dbReference>
<dbReference type="EMBL" id="GEZM01088279">
    <property type="protein sequence ID" value="JAV58269.1"/>
    <property type="molecule type" value="Transcribed_RNA"/>
</dbReference>
<evidence type="ECO:0000256" key="15">
    <source>
        <dbReference type="SAM" id="MobiDB-lite"/>
    </source>
</evidence>
<dbReference type="PROSITE" id="PS00674">
    <property type="entry name" value="AAA"/>
    <property type="match status" value="1"/>
</dbReference>
<dbReference type="InterPro" id="IPR014851">
    <property type="entry name" value="BCS1_N"/>
</dbReference>